<evidence type="ECO:0000313" key="2">
    <source>
        <dbReference type="Proteomes" id="UP001202180"/>
    </source>
</evidence>
<dbReference type="Proteomes" id="UP001202180">
    <property type="component" value="Unassembled WGS sequence"/>
</dbReference>
<name>A0ABT0HV26_9BACT</name>
<organism evidence="1 2">
    <name type="scientific">Spirosoma liriopis</name>
    <dbReference type="NCBI Taxonomy" id="2937440"/>
    <lineage>
        <taxon>Bacteria</taxon>
        <taxon>Pseudomonadati</taxon>
        <taxon>Bacteroidota</taxon>
        <taxon>Cytophagia</taxon>
        <taxon>Cytophagales</taxon>
        <taxon>Cytophagaceae</taxon>
        <taxon>Spirosoma</taxon>
    </lineage>
</organism>
<comment type="caution">
    <text evidence="1">The sequence shown here is derived from an EMBL/GenBank/DDBJ whole genome shotgun (WGS) entry which is preliminary data.</text>
</comment>
<protein>
    <submittedName>
        <fullName evidence="1">Helix-turn-helix domain-containing protein</fullName>
    </submittedName>
</protein>
<evidence type="ECO:0000313" key="1">
    <source>
        <dbReference type="EMBL" id="MCK8496046.1"/>
    </source>
</evidence>
<dbReference type="RefSeq" id="WP_248480902.1">
    <property type="nucleotide sequence ID" value="NZ_JALPRF010000015.1"/>
</dbReference>
<dbReference type="EMBL" id="JALPRF010000015">
    <property type="protein sequence ID" value="MCK8496046.1"/>
    <property type="molecule type" value="Genomic_DNA"/>
</dbReference>
<sequence length="181" mass="20312">MADKKMGAPTKYQPAFNEEARLFCLLKGATDAQLAVHLGVAESTIKEWYKKYPDFSASVKAGKTGADMRVAEGFFKRATGYNYNEVTFEKVDGQSLLLALPDSELMEDSYKKKIVTKHLPPDAGAALNWLKNRQPDDWRDKIEHQHSGRIDHSDLSTLSDEQLNRLQDELLAKINNATANP</sequence>
<reference evidence="1 2" key="1">
    <citation type="submission" date="2022-04" db="EMBL/GenBank/DDBJ databases">
        <title>Spirosoma sp. strain RP8 genome sequencing and assembly.</title>
        <authorList>
            <person name="Jung Y."/>
        </authorList>
    </citation>
    <scope>NUCLEOTIDE SEQUENCE [LARGE SCALE GENOMIC DNA]</scope>
    <source>
        <strain evidence="1 2">RP8</strain>
    </source>
</reference>
<keyword evidence="2" id="KW-1185">Reference proteome</keyword>
<proteinExistence type="predicted"/>
<accession>A0ABT0HV26</accession>
<gene>
    <name evidence="1" type="ORF">M0L20_29540</name>
</gene>